<dbReference type="GO" id="GO:0005524">
    <property type="term" value="F:ATP binding"/>
    <property type="evidence" value="ECO:0007669"/>
    <property type="project" value="UniProtKB-KW"/>
</dbReference>
<keyword evidence="4 7" id="KW-0067">ATP-binding</keyword>
<keyword evidence="2" id="KW-0813">Transport</keyword>
<dbReference type="CDD" id="cd03224">
    <property type="entry name" value="ABC_TM1139_LivF_branched"/>
    <property type="match status" value="1"/>
</dbReference>
<dbReference type="PANTHER" id="PTHR43820:SF4">
    <property type="entry name" value="HIGH-AFFINITY BRANCHED-CHAIN AMINO ACID TRANSPORT ATP-BINDING PROTEIN LIVF"/>
    <property type="match status" value="1"/>
</dbReference>
<dbReference type="InterPro" id="IPR003593">
    <property type="entry name" value="AAA+_ATPase"/>
</dbReference>
<evidence type="ECO:0000256" key="1">
    <source>
        <dbReference type="ARBA" id="ARBA00005417"/>
    </source>
</evidence>
<dbReference type="InterPro" id="IPR017871">
    <property type="entry name" value="ABC_transporter-like_CS"/>
</dbReference>
<feature type="domain" description="ABC transporter" evidence="6">
    <location>
        <begin position="8"/>
        <end position="239"/>
    </location>
</feature>
<dbReference type="GO" id="GO:0016887">
    <property type="term" value="F:ATP hydrolysis activity"/>
    <property type="evidence" value="ECO:0007669"/>
    <property type="project" value="InterPro"/>
</dbReference>
<dbReference type="InterPro" id="IPR003439">
    <property type="entry name" value="ABC_transporter-like_ATP-bd"/>
</dbReference>
<dbReference type="PROSITE" id="PS50893">
    <property type="entry name" value="ABC_TRANSPORTER_2"/>
    <property type="match status" value="1"/>
</dbReference>
<dbReference type="AlphaFoldDB" id="A0A212KM86"/>
<reference evidence="7" key="1">
    <citation type="submission" date="2016-04" db="EMBL/GenBank/DDBJ databases">
        <authorList>
            <person name="Evans L.H."/>
            <person name="Alamgir A."/>
            <person name="Owens N."/>
            <person name="Weber N.D."/>
            <person name="Virtaneva K."/>
            <person name="Barbian K."/>
            <person name="Babar A."/>
            <person name="Rosenke K."/>
        </authorList>
    </citation>
    <scope>NUCLEOTIDE SEQUENCE</scope>
    <source>
        <strain evidence="7">86</strain>
    </source>
</reference>
<keyword evidence="3" id="KW-0547">Nucleotide-binding</keyword>
<evidence type="ECO:0000313" key="7">
    <source>
        <dbReference type="EMBL" id="SBW12764.1"/>
    </source>
</evidence>
<dbReference type="InterPro" id="IPR052156">
    <property type="entry name" value="BCAA_Transport_ATP-bd_LivF"/>
</dbReference>
<dbReference type="Gene3D" id="3.40.50.300">
    <property type="entry name" value="P-loop containing nucleotide triphosphate hydrolases"/>
    <property type="match status" value="1"/>
</dbReference>
<gene>
    <name evidence="7" type="primary">livF</name>
    <name evidence="7" type="ORF">KL86APRO_30255</name>
</gene>
<dbReference type="PANTHER" id="PTHR43820">
    <property type="entry name" value="HIGH-AFFINITY BRANCHED-CHAIN AMINO ACID TRANSPORT ATP-BINDING PROTEIN LIVF"/>
    <property type="match status" value="1"/>
</dbReference>
<dbReference type="EMBL" id="FLUO01000003">
    <property type="protein sequence ID" value="SBW12764.1"/>
    <property type="molecule type" value="Genomic_DNA"/>
</dbReference>
<protein>
    <submittedName>
        <fullName evidence="7">Leucine/isoleucine/valine transporter subunit ATP-binding component of ABC superfamily</fullName>
    </submittedName>
</protein>
<proteinExistence type="inferred from homology"/>
<dbReference type="InterPro" id="IPR027417">
    <property type="entry name" value="P-loop_NTPase"/>
</dbReference>
<dbReference type="Pfam" id="PF00005">
    <property type="entry name" value="ABC_tran"/>
    <property type="match status" value="1"/>
</dbReference>
<dbReference type="GO" id="GO:0015807">
    <property type="term" value="P:L-amino acid transport"/>
    <property type="evidence" value="ECO:0007669"/>
    <property type="project" value="TreeGrafter"/>
</dbReference>
<evidence type="ECO:0000256" key="4">
    <source>
        <dbReference type="ARBA" id="ARBA00022840"/>
    </source>
</evidence>
<accession>A0A212KM86</accession>
<evidence type="ECO:0000259" key="6">
    <source>
        <dbReference type="PROSITE" id="PS50893"/>
    </source>
</evidence>
<evidence type="ECO:0000256" key="3">
    <source>
        <dbReference type="ARBA" id="ARBA00022741"/>
    </source>
</evidence>
<keyword evidence="5" id="KW-0029">Amino-acid transport</keyword>
<dbReference type="SUPFAM" id="SSF52540">
    <property type="entry name" value="P-loop containing nucleoside triphosphate hydrolases"/>
    <property type="match status" value="1"/>
</dbReference>
<organism evidence="7">
    <name type="scientific">uncultured Alphaproteobacteria bacterium</name>
    <dbReference type="NCBI Taxonomy" id="91750"/>
    <lineage>
        <taxon>Bacteria</taxon>
        <taxon>Pseudomonadati</taxon>
        <taxon>Pseudomonadota</taxon>
        <taxon>Alphaproteobacteria</taxon>
        <taxon>environmental samples</taxon>
    </lineage>
</organism>
<comment type="similarity">
    <text evidence="1">Belongs to the ABC transporter superfamily.</text>
</comment>
<name>A0A212KM86_9PROT</name>
<dbReference type="PROSITE" id="PS00211">
    <property type="entry name" value="ABC_TRANSPORTER_1"/>
    <property type="match status" value="1"/>
</dbReference>
<dbReference type="GO" id="GO:0015658">
    <property type="term" value="F:branched-chain amino acid transmembrane transporter activity"/>
    <property type="evidence" value="ECO:0007669"/>
    <property type="project" value="TreeGrafter"/>
</dbReference>
<evidence type="ECO:0000256" key="5">
    <source>
        <dbReference type="ARBA" id="ARBA00022970"/>
    </source>
</evidence>
<evidence type="ECO:0000256" key="2">
    <source>
        <dbReference type="ARBA" id="ARBA00022448"/>
    </source>
</evidence>
<dbReference type="SMART" id="SM00382">
    <property type="entry name" value="AAA"/>
    <property type="match status" value="1"/>
</dbReference>
<sequence length="239" mass="25535">MPREARMLEIGDLHAAYDKAEVLHGVSLTVGAGEFVCVIGANTAGKSTLLRCISRLIPSRGRIVFDGADLARLPAHRVPGLGIAHVPEGRHVFGGMSVEDNLRAGGYALGRRADLEAPLARVYALFPRLAERRTQLAGTLSGGEQQMVALGRALMLSPRLLVLDEPSHGLAPIVVEELHRKLVEIHRAGVSILLVEQNVAVSLAVAERGYVLQSGRVVLEGRAAELAADDRVRAAYLGI</sequence>